<reference evidence="2 3" key="1">
    <citation type="submission" date="2018-06" db="EMBL/GenBank/DDBJ databases">
        <authorList>
            <consortium name="Pathogen Informatics"/>
            <person name="Doyle S."/>
        </authorList>
    </citation>
    <scope>NUCLEOTIDE SEQUENCE [LARGE SCALE GENOMIC DNA]</scope>
    <source>
        <strain evidence="2 3">NCTC10738</strain>
    </source>
</reference>
<name>A0A379YU25_9GAMM</name>
<gene>
    <name evidence="2" type="ORF">NCTC10738_00517</name>
</gene>
<evidence type="ECO:0000313" key="3">
    <source>
        <dbReference type="Proteomes" id="UP000254069"/>
    </source>
</evidence>
<evidence type="ECO:0008006" key="4">
    <source>
        <dbReference type="Google" id="ProtNLM"/>
    </source>
</evidence>
<evidence type="ECO:0000313" key="2">
    <source>
        <dbReference type="EMBL" id="SUI50243.1"/>
    </source>
</evidence>
<dbReference type="PROSITE" id="PS51257">
    <property type="entry name" value="PROKAR_LIPOPROTEIN"/>
    <property type="match status" value="1"/>
</dbReference>
<dbReference type="EMBL" id="UGYO01000001">
    <property type="protein sequence ID" value="SUI50243.1"/>
    <property type="molecule type" value="Genomic_DNA"/>
</dbReference>
<dbReference type="AlphaFoldDB" id="A0A379YU25"/>
<proteinExistence type="predicted"/>
<feature type="chain" id="PRO_5016648062" description="Lipoprotein" evidence="1">
    <location>
        <begin position="20"/>
        <end position="76"/>
    </location>
</feature>
<feature type="signal peptide" evidence="1">
    <location>
        <begin position="1"/>
        <end position="19"/>
    </location>
</feature>
<organism evidence="2 3">
    <name type="scientific">Shewanella algae</name>
    <dbReference type="NCBI Taxonomy" id="38313"/>
    <lineage>
        <taxon>Bacteria</taxon>
        <taxon>Pseudomonadati</taxon>
        <taxon>Pseudomonadota</taxon>
        <taxon>Gammaproteobacteria</taxon>
        <taxon>Alteromonadales</taxon>
        <taxon>Shewanellaceae</taxon>
        <taxon>Shewanella</taxon>
    </lineage>
</organism>
<evidence type="ECO:0000256" key="1">
    <source>
        <dbReference type="SAM" id="SignalP"/>
    </source>
</evidence>
<accession>A0A379YU25</accession>
<keyword evidence="1" id="KW-0732">Signal</keyword>
<sequence length="76" mass="8354">MNKKSAVLPWVSMGLLALVSLGGCSSGIDFSFKAPEEERVNPNLPAEDPMAQDNQRIIDDARREGKIDPQVFPAKR</sequence>
<dbReference type="Proteomes" id="UP000254069">
    <property type="component" value="Unassembled WGS sequence"/>
</dbReference>
<dbReference type="RefSeq" id="WP_045283660.1">
    <property type="nucleotide sequence ID" value="NZ_AP024610.1"/>
</dbReference>
<keyword evidence="3" id="KW-1185">Reference proteome</keyword>
<protein>
    <recommendedName>
        <fullName evidence="4">Lipoprotein</fullName>
    </recommendedName>
</protein>